<gene>
    <name evidence="1" type="ORF">B4135_2514</name>
</gene>
<accession>A0A150LZW0</accession>
<dbReference type="Proteomes" id="UP000075683">
    <property type="component" value="Unassembled WGS sequence"/>
</dbReference>
<dbReference type="AlphaFoldDB" id="A0A150LZW0"/>
<protein>
    <submittedName>
        <fullName evidence="1">Uncharacterized protein</fullName>
    </submittedName>
</protein>
<reference evidence="1 2" key="1">
    <citation type="submission" date="2016-01" db="EMBL/GenBank/DDBJ databases">
        <title>Draft Genome Sequences of Seven Thermophilic Sporeformers Isolated from Foods.</title>
        <authorList>
            <person name="Berendsen E.M."/>
            <person name="Wells-Bennik M.H."/>
            <person name="Krawcyk A.O."/>
            <person name="De Jong A."/>
            <person name="Holsappel S."/>
            <person name="Eijlander R.T."/>
            <person name="Kuipers O.P."/>
        </authorList>
    </citation>
    <scope>NUCLEOTIDE SEQUENCE [LARGE SCALE GENOMIC DNA]</scope>
    <source>
        <strain evidence="1 2">B4135</strain>
    </source>
</reference>
<organism evidence="1 2">
    <name type="scientific">Caldibacillus debilis</name>
    <dbReference type="NCBI Taxonomy" id="301148"/>
    <lineage>
        <taxon>Bacteria</taxon>
        <taxon>Bacillati</taxon>
        <taxon>Bacillota</taxon>
        <taxon>Bacilli</taxon>
        <taxon>Bacillales</taxon>
        <taxon>Bacillaceae</taxon>
        <taxon>Caldibacillus</taxon>
    </lineage>
</organism>
<comment type="caution">
    <text evidence="1">The sequence shown here is derived from an EMBL/GenBank/DDBJ whole genome shotgun (WGS) entry which is preliminary data.</text>
</comment>
<name>A0A150LZW0_9BACI</name>
<proteinExistence type="predicted"/>
<evidence type="ECO:0000313" key="2">
    <source>
        <dbReference type="Proteomes" id="UP000075683"/>
    </source>
</evidence>
<sequence length="47" mass="5072">MPSIYFTQCACSFSTVLSVHGAWQGSKGMAGKACGENDKMARVRLVF</sequence>
<evidence type="ECO:0000313" key="1">
    <source>
        <dbReference type="EMBL" id="KYD17492.1"/>
    </source>
</evidence>
<dbReference type="EMBL" id="LQYT01000056">
    <property type="protein sequence ID" value="KYD17492.1"/>
    <property type="molecule type" value="Genomic_DNA"/>
</dbReference>